<feature type="transmembrane region" description="Helical" evidence="1">
    <location>
        <begin position="385"/>
        <end position="406"/>
    </location>
</feature>
<feature type="transmembrane region" description="Helical" evidence="1">
    <location>
        <begin position="265"/>
        <end position="283"/>
    </location>
</feature>
<evidence type="ECO:0000313" key="2">
    <source>
        <dbReference type="EMBL" id="SFF59658.1"/>
    </source>
</evidence>
<feature type="transmembrane region" description="Helical" evidence="1">
    <location>
        <begin position="38"/>
        <end position="55"/>
    </location>
</feature>
<protein>
    <submittedName>
        <fullName evidence="2">Uncharacterized membrane protein</fullName>
    </submittedName>
</protein>
<evidence type="ECO:0000313" key="3">
    <source>
        <dbReference type="Proteomes" id="UP000199771"/>
    </source>
</evidence>
<reference evidence="2 3" key="1">
    <citation type="submission" date="2016-10" db="EMBL/GenBank/DDBJ databases">
        <authorList>
            <person name="de Groot N.N."/>
        </authorList>
    </citation>
    <scope>NUCLEOTIDE SEQUENCE [LARGE SCALE GENOMIC DNA]</scope>
    <source>
        <strain evidence="2 3">DSM 23609</strain>
    </source>
</reference>
<keyword evidence="3" id="KW-1185">Reference proteome</keyword>
<dbReference type="RefSeq" id="WP_091534831.1">
    <property type="nucleotide sequence ID" value="NZ_FOOC01000011.1"/>
</dbReference>
<sequence>MKPEPLITNDAVTLGLLSALLGVVFYTAHSAHPFWRRFYAYVPALLLCYFLPALFNSLGVIDGEHSQLYVVASRYLLPATLVLLTLSIDLPAILRLGPKALALFLTGTLGVIVGGPLALLIWQSLAPGVVAGEVWRGMATVAGSWIGGSANQAAMKEVFAVDNNLFGMMVAVDVIVANLWMAVLLYLAGRSQTLDARRGVDTSALQALRTRMERFEAEHARIPQLPDLIFMLALAFGATGLAHALATPLAAFFDAQGAWAQRLSLASPFFWIVVLATSFGLLLSFTGARRLEGAGASKIGSALLYVLIASIGMHMDLRAILTNPGLFGVGLTWIAIHAALLIAVARLLKAPVFYLAIGSQANIGGAASAPVVASAFHPSLAPVGVLLAVLGYALGTYGGWVCGQLLRLVAE</sequence>
<name>A0A1I2K045_9GAMM</name>
<feature type="transmembrane region" description="Helical" evidence="1">
    <location>
        <begin position="228"/>
        <end position="253"/>
    </location>
</feature>
<feature type="transmembrane region" description="Helical" evidence="1">
    <location>
        <begin position="101"/>
        <end position="122"/>
    </location>
</feature>
<feature type="transmembrane region" description="Helical" evidence="1">
    <location>
        <begin position="6"/>
        <end position="26"/>
    </location>
</feature>
<dbReference type="Pfam" id="PF05684">
    <property type="entry name" value="DUF819"/>
    <property type="match status" value="1"/>
</dbReference>
<feature type="transmembrane region" description="Helical" evidence="1">
    <location>
        <begin position="165"/>
        <end position="188"/>
    </location>
</feature>
<organism evidence="2 3">
    <name type="scientific">Fontimonas thermophila</name>
    <dbReference type="NCBI Taxonomy" id="1076937"/>
    <lineage>
        <taxon>Bacteria</taxon>
        <taxon>Pseudomonadati</taxon>
        <taxon>Pseudomonadota</taxon>
        <taxon>Gammaproteobacteria</taxon>
        <taxon>Nevskiales</taxon>
        <taxon>Nevskiaceae</taxon>
        <taxon>Fontimonas</taxon>
    </lineage>
</organism>
<gene>
    <name evidence="2" type="ORF">SAMN04488120_11134</name>
</gene>
<feature type="transmembrane region" description="Helical" evidence="1">
    <location>
        <begin position="325"/>
        <end position="345"/>
    </location>
</feature>
<dbReference type="PANTHER" id="PTHR34289:SF8">
    <property type="entry name" value="DUF819 DOMAIN-CONTAINING PROTEIN"/>
    <property type="match status" value="1"/>
</dbReference>
<dbReference type="OrthoDB" id="653763at2"/>
<proteinExistence type="predicted"/>
<evidence type="ECO:0000256" key="1">
    <source>
        <dbReference type="SAM" id="Phobius"/>
    </source>
</evidence>
<dbReference type="Proteomes" id="UP000199771">
    <property type="component" value="Unassembled WGS sequence"/>
</dbReference>
<keyword evidence="1" id="KW-0472">Membrane</keyword>
<keyword evidence="1" id="KW-0812">Transmembrane</keyword>
<dbReference type="InterPro" id="IPR008537">
    <property type="entry name" value="DUF819"/>
</dbReference>
<feature type="transmembrane region" description="Helical" evidence="1">
    <location>
        <begin position="295"/>
        <end position="313"/>
    </location>
</feature>
<dbReference type="EMBL" id="FOOC01000011">
    <property type="protein sequence ID" value="SFF59658.1"/>
    <property type="molecule type" value="Genomic_DNA"/>
</dbReference>
<feature type="transmembrane region" description="Helical" evidence="1">
    <location>
        <begin position="75"/>
        <end position="94"/>
    </location>
</feature>
<dbReference type="STRING" id="1076937.SAMN04488120_11134"/>
<dbReference type="PANTHER" id="PTHR34289">
    <property type="entry name" value="PROTEIN, PUTATIVE (DUF819)-RELATED"/>
    <property type="match status" value="1"/>
</dbReference>
<feature type="transmembrane region" description="Helical" evidence="1">
    <location>
        <begin position="352"/>
        <end position="373"/>
    </location>
</feature>
<accession>A0A1I2K045</accession>
<keyword evidence="1" id="KW-1133">Transmembrane helix</keyword>
<dbReference type="AlphaFoldDB" id="A0A1I2K045"/>